<feature type="compositionally biased region" description="Basic and acidic residues" evidence="1">
    <location>
        <begin position="258"/>
        <end position="275"/>
    </location>
</feature>
<sequence length="275" mass="31327">MTTLQRNGRGLANSLKWLYINIFMIVIVEIISIIFLATTRSSAIITGCQYNHLDQISTLDYLTNPLNAALEVNSGCHRYWVHIVLLGCVYVIRMYLNELQDSNEEYVIGMNQTMQDVEDEYKPMVPDFKYHSWKQDPTEDTNRDLYDSRATLYSKIYQKNVLRQKDYMKQSLGSLHPPEYTPQPNIKSPTLERMEYSRFKEHGAGHVPLEREGMNLSPGEPLPTNPSDPLADASEPSVDPSDSLADASEPSIDPSDLLADRSDSPGPENDRLLRR</sequence>
<name>A0A8H7Q6Y6_9FUNG</name>
<dbReference type="EMBL" id="JAEPRA010000003">
    <property type="protein sequence ID" value="KAG2187619.1"/>
    <property type="molecule type" value="Genomic_DNA"/>
</dbReference>
<evidence type="ECO:0000313" key="4">
    <source>
        <dbReference type="Proteomes" id="UP000612746"/>
    </source>
</evidence>
<keyword evidence="2" id="KW-0472">Membrane</keyword>
<organism evidence="3 4">
    <name type="scientific">Umbelopsis vinacea</name>
    <dbReference type="NCBI Taxonomy" id="44442"/>
    <lineage>
        <taxon>Eukaryota</taxon>
        <taxon>Fungi</taxon>
        <taxon>Fungi incertae sedis</taxon>
        <taxon>Mucoromycota</taxon>
        <taxon>Mucoromycotina</taxon>
        <taxon>Umbelopsidomycetes</taxon>
        <taxon>Umbelopsidales</taxon>
        <taxon>Umbelopsidaceae</taxon>
        <taxon>Umbelopsis</taxon>
    </lineage>
</organism>
<proteinExistence type="predicted"/>
<accession>A0A8H7Q6Y6</accession>
<dbReference type="OrthoDB" id="10381768at2759"/>
<gene>
    <name evidence="3" type="ORF">INT44_005308</name>
</gene>
<keyword evidence="2" id="KW-1133">Transmembrane helix</keyword>
<feature type="region of interest" description="Disordered" evidence="1">
    <location>
        <begin position="209"/>
        <end position="275"/>
    </location>
</feature>
<feature type="transmembrane region" description="Helical" evidence="2">
    <location>
        <begin position="17"/>
        <end position="37"/>
    </location>
</feature>
<comment type="caution">
    <text evidence="3">The sequence shown here is derived from an EMBL/GenBank/DDBJ whole genome shotgun (WGS) entry which is preliminary data.</text>
</comment>
<dbReference type="AlphaFoldDB" id="A0A8H7Q6Y6"/>
<protein>
    <submittedName>
        <fullName evidence="3">Uncharacterized protein</fullName>
    </submittedName>
</protein>
<evidence type="ECO:0000256" key="2">
    <source>
        <dbReference type="SAM" id="Phobius"/>
    </source>
</evidence>
<dbReference type="Proteomes" id="UP000612746">
    <property type="component" value="Unassembled WGS sequence"/>
</dbReference>
<keyword evidence="4" id="KW-1185">Reference proteome</keyword>
<reference evidence="3" key="1">
    <citation type="submission" date="2020-12" db="EMBL/GenBank/DDBJ databases">
        <title>Metabolic potential, ecology and presence of endohyphal bacteria is reflected in genomic diversity of Mucoromycotina.</title>
        <authorList>
            <person name="Muszewska A."/>
            <person name="Okrasinska A."/>
            <person name="Steczkiewicz K."/>
            <person name="Drgas O."/>
            <person name="Orlowska M."/>
            <person name="Perlinska-Lenart U."/>
            <person name="Aleksandrzak-Piekarczyk T."/>
            <person name="Szatraj K."/>
            <person name="Zielenkiewicz U."/>
            <person name="Pilsyk S."/>
            <person name="Malc E."/>
            <person name="Mieczkowski P."/>
            <person name="Kruszewska J.S."/>
            <person name="Biernat P."/>
            <person name="Pawlowska J."/>
        </authorList>
    </citation>
    <scope>NUCLEOTIDE SEQUENCE</scope>
    <source>
        <strain evidence="3">WA0000051536</strain>
    </source>
</reference>
<keyword evidence="2" id="KW-0812">Transmembrane</keyword>
<evidence type="ECO:0000313" key="3">
    <source>
        <dbReference type="EMBL" id="KAG2187619.1"/>
    </source>
</evidence>
<evidence type="ECO:0000256" key="1">
    <source>
        <dbReference type="SAM" id="MobiDB-lite"/>
    </source>
</evidence>